<feature type="region of interest" description="Disordered" evidence="1">
    <location>
        <begin position="2254"/>
        <end position="2286"/>
    </location>
</feature>
<dbReference type="RefSeq" id="XP_009038983.1">
    <property type="nucleotide sequence ID" value="XM_009040735.1"/>
</dbReference>
<dbReference type="KEGG" id="aaf:AURANDRAFT_65692"/>
<proteinExistence type="predicted"/>
<feature type="compositionally biased region" description="Low complexity" evidence="1">
    <location>
        <begin position="957"/>
        <end position="966"/>
    </location>
</feature>
<feature type="region of interest" description="Disordered" evidence="1">
    <location>
        <begin position="1481"/>
        <end position="1517"/>
    </location>
</feature>
<keyword evidence="4" id="KW-1185">Reference proteome</keyword>
<evidence type="ECO:0000256" key="2">
    <source>
        <dbReference type="SAM" id="SignalP"/>
    </source>
</evidence>
<name>F0YEU7_AURAN</name>
<evidence type="ECO:0000313" key="3">
    <source>
        <dbReference type="EMBL" id="EGB06410.1"/>
    </source>
</evidence>
<dbReference type="OrthoDB" id="10663497at2759"/>
<sequence>MVRVFGAAKLLRVLARRWLGGLVDLEAVQVAVWSGELELLNVALSGARVERFLEVLGVRGRAVAARARRVAVSVPVSWRKGARVRIVVDGAVGVVDARGGGGARGASAREAAARRALAADDRAAARGDGAQYSYWRAFARRVAESVDVVVRDAGARALLPGGGSVGLGVDEVAVEAAPRDASTAWTKTVACRGLCAYHARPGEVSGDGDARVAGDDAARLGDDVRAARDAALDVPAAVVLRPCGFEALAMDGATSAPWDASVSFHRLKALRDALAPDGDDARRSPAAEVRAFRGGAAVGPYAYALLRPEGRSARSLVVRGRLAARRAYVRCRAGPRGSAEERALEALFAPDQLRLFRALSSAPPRLAPSLSSGSDVVLDEEMDAAQESLRRATGVEVSCRLRGALRAAVRDGADAPLARCAGSVDARAAARFDDTAVGAWSFGLSLGADAAVEDASSDAAAARGRFAWVARARRDAAPVAADDAAMPNRPPGDWAFLDAAADALLKVAVVGDALERVDASLWCARVDGVLNWPVLGRLIGAWHDLRGDPPDAAPDAAPPPPPATRPVFHADFATVGCRFTLPYEWERDRGAVVLGWDRARGTVDTTLDDPTLGSYADAEAFLESCLVAGEERGSDLRVASTLFSATCESAGFYVTETAPLDYDALVDAARAGPSFAAGDALRPTLEPLEGCALTLGVSRLADRGTLRVGVVVVLPEKARCRVLVDGPRLSRIFAILGDYLGGVPPLDATGDRLPPREPRDAESPRDGSAPPPPRATQVEIRLVVPTCDVSLLGAPRETPELARCCLVRVRGLRIATRQRDRGDVGYRGQRYAFDDVFIDVRDERDLERDAARASSLIEGTGGGAFEYFARWPAVADRPPPPVGDRCARALDRAFGEAGADLHRPPPDGLKRLVVAQPRVRTALADALFALRSLLGLLGGFEPKTAWTYYREDEPSLARHSPAAAPAPKRPPLRRGSSSAEHVERALGALAGDRCADAAAARRRHQLLRKATSRSKRSLHPHVLRRVESLSHDELRSVARLEYDFRDYDVVVASRAEKRPLVRCRGDLVYATDDDNVGAFEKYLTVKACRVDAYRVRTARWEPLVKPGFAVELASSLAPGRSSRGAVLCDEPVECTLTVDAARALRALARECRDVSQAARDAGGETAAPRTSATLENRTGVALVVDVFDAQGDALGALEVPRGDVARLPAGAADCLATARYGDLRWRCPKPLPCARAAALSVRTFRGRDGLPVPSRPSTPTPRRRASSEGREATLRRSDLHRRARAFAADASSASRGVDLRWVGVFDDRGALRISLEAALSVENAAGVDVLVSAGGESCVARAGGPGRPRVTPVPLPLADVALGDAAARPAAAARATPRRKLFAAPPPARYDDAAVATPLQVGVTERCARLDARRDRGGPWAVARVSAAGRRYCLARVDAPEGLAAGARRRPRRVSLKAPLVIRNALPVAVDVRVLALAPPGDGGRGLKRNSDDFATPRPRDAGRASSRTRTASRGGRERCVVRRATLESGGLLAVAEADVTDYVWLATRADPASSSWSVVKLNARSWRRRVAAARALGQAPPARRKAAEEDASSFVVAVESAEDVAGPADPRAAPRRPAADPAFFGGGAFALDVTLAAPAVVVDRSGLAPGFLAAPGNARGRGARGSVSCDAFRRRCFADARRHARLAWVRDDAEDARFLRDPATTQILTVGGDASVVPGFRASHLVSVEASCDATLVVAFDARATCRPLWLMEGGFGRRPSAAGRRTARIFASDGAKAPVRFDLYEKDVAPGDVCKLGCVTSRGDAKSRARDVHMYAAFLVSRGAAATMNDFSDHGDASSDDGDSESDGASSYYESALEEEAAGDEFFDCVDNEARAAPARAAARVHLLSSADALVVAGGGATFAASLGAAAAAGAPVPFELGDKALCLAVSAGAAAARVVAVLPRFVVLNALPCRLAVRAGDALVLVEPGARAAAHVGRRTAARLQALDGGAVLSSLGDVRLDAHGSTPVALADASRGGVAVADLAAAKVARVEARPRAGPGDDFGTLLCVGLEDAAVAAPLVSVANETDVLVAVWQAGAAPRYWLVGPRSAAPFGWDDPSARDRRVAVVALANRSRADAAAFLRKHGRALARAAPALRVDGGSDRRSLPLADEARGALDVLSAHWGVDAVVDARGGGAVLRVATRSTSSYDAALHEACLPSPLARASEFALRVAAASCSVVLDEAAARGRPRARREALFATCRRVEVSARSANAAGGESQGSKRERNSQLQRLLSRPFSTRFG</sequence>
<gene>
    <name evidence="3" type="ORF">AURANDRAFT_65692</name>
</gene>
<organism evidence="4">
    <name type="scientific">Aureococcus anophagefferens</name>
    <name type="common">Harmful bloom alga</name>
    <dbReference type="NCBI Taxonomy" id="44056"/>
    <lineage>
        <taxon>Eukaryota</taxon>
        <taxon>Sar</taxon>
        <taxon>Stramenopiles</taxon>
        <taxon>Ochrophyta</taxon>
        <taxon>Pelagophyceae</taxon>
        <taxon>Pelagomonadales</taxon>
        <taxon>Pelagomonadaceae</taxon>
        <taxon>Aureococcus</taxon>
    </lineage>
</organism>
<feature type="chain" id="PRO_5012249052" description="C2 domain-containing protein" evidence="2">
    <location>
        <begin position="16"/>
        <end position="2286"/>
    </location>
</feature>
<reference evidence="3 4" key="1">
    <citation type="journal article" date="2011" name="Proc. Natl. Acad. Sci. U.S.A.">
        <title>Niche of harmful alga Aureococcus anophagefferens revealed through ecogenomics.</title>
        <authorList>
            <person name="Gobler C.J."/>
            <person name="Berry D.L."/>
            <person name="Dyhrman S.T."/>
            <person name="Wilhelm S.W."/>
            <person name="Salamov A."/>
            <person name="Lobanov A.V."/>
            <person name="Zhang Y."/>
            <person name="Collier J.L."/>
            <person name="Wurch L.L."/>
            <person name="Kustka A.B."/>
            <person name="Dill B.D."/>
            <person name="Shah M."/>
            <person name="VerBerkmoes N.C."/>
            <person name="Kuo A."/>
            <person name="Terry A."/>
            <person name="Pangilinan J."/>
            <person name="Lindquist E.A."/>
            <person name="Lucas S."/>
            <person name="Paulsen I.T."/>
            <person name="Hattenrath-Lehmann T.K."/>
            <person name="Talmage S.C."/>
            <person name="Walker E.A."/>
            <person name="Koch F."/>
            <person name="Burson A.M."/>
            <person name="Marcoval M.A."/>
            <person name="Tang Y.Z."/>
            <person name="Lecleir G.R."/>
            <person name="Coyne K.J."/>
            <person name="Berg G.M."/>
            <person name="Bertrand E.M."/>
            <person name="Saito M.A."/>
            <person name="Gladyshev V.N."/>
            <person name="Grigoriev I.V."/>
        </authorList>
    </citation>
    <scope>NUCLEOTIDE SEQUENCE [LARGE SCALE GENOMIC DNA]</scope>
    <source>
        <strain evidence="4">CCMP 1984</strain>
    </source>
</reference>
<feature type="region of interest" description="Disordered" evidence="1">
    <location>
        <begin position="1833"/>
        <end position="1852"/>
    </location>
</feature>
<feature type="compositionally biased region" description="Basic and acidic residues" evidence="1">
    <location>
        <begin position="749"/>
        <end position="765"/>
    </location>
</feature>
<evidence type="ECO:0000313" key="4">
    <source>
        <dbReference type="Proteomes" id="UP000002729"/>
    </source>
</evidence>
<feature type="signal peptide" evidence="2">
    <location>
        <begin position="1"/>
        <end position="15"/>
    </location>
</feature>
<accession>F0YEU7</accession>
<keyword evidence="2" id="KW-0732">Signal</keyword>
<dbReference type="Proteomes" id="UP000002729">
    <property type="component" value="Unassembled WGS sequence"/>
</dbReference>
<evidence type="ECO:0000256" key="1">
    <source>
        <dbReference type="SAM" id="MobiDB-lite"/>
    </source>
</evidence>
<protein>
    <recommendedName>
        <fullName evidence="5">C2 domain-containing protein</fullName>
    </recommendedName>
</protein>
<feature type="compositionally biased region" description="Low complexity" evidence="1">
    <location>
        <begin position="1504"/>
        <end position="1514"/>
    </location>
</feature>
<dbReference type="InParanoid" id="F0YEU7"/>
<feature type="region of interest" description="Disordered" evidence="1">
    <location>
        <begin position="1247"/>
        <end position="1275"/>
    </location>
</feature>
<dbReference type="EMBL" id="GL833135">
    <property type="protein sequence ID" value="EGB06410.1"/>
    <property type="molecule type" value="Genomic_DNA"/>
</dbReference>
<feature type="region of interest" description="Disordered" evidence="1">
    <location>
        <begin position="746"/>
        <end position="776"/>
    </location>
</feature>
<feature type="region of interest" description="Disordered" evidence="1">
    <location>
        <begin position="957"/>
        <end position="980"/>
    </location>
</feature>
<dbReference type="GeneID" id="20225463"/>
<feature type="compositionally biased region" description="Basic and acidic residues" evidence="1">
    <location>
        <begin position="1265"/>
        <end position="1275"/>
    </location>
</feature>
<evidence type="ECO:0008006" key="5">
    <source>
        <dbReference type="Google" id="ProtNLM"/>
    </source>
</evidence>